<dbReference type="EMBL" id="JBHSIS010000003">
    <property type="protein sequence ID" value="MFC4853174.1"/>
    <property type="molecule type" value="Genomic_DNA"/>
</dbReference>
<evidence type="ECO:0000313" key="2">
    <source>
        <dbReference type="Proteomes" id="UP001595859"/>
    </source>
</evidence>
<dbReference type="NCBIfam" id="TIGR00624">
    <property type="entry name" value="tag"/>
    <property type="match status" value="1"/>
</dbReference>
<sequence length="191" mass="20993">MTTALPGADGVARCPWGNSTVDYAAYHDEEWGVELRGEAALYERLSLEAFQSGLSWLTILRKRTAFRAAFAGFEPEKVAAFGPDDVERLMNDTSIVRNRAKIDATIRNARAIAELDVPLDDLLWSFAPTGKRRRPRLTSDVPAITDESKAMAKALKKRGFAFVGPTTAYALMQATGMVDDHLADCWRGSAP</sequence>
<proteinExistence type="predicted"/>
<dbReference type="PANTHER" id="PTHR30037">
    <property type="entry name" value="DNA-3-METHYLADENINE GLYCOSYLASE 1"/>
    <property type="match status" value="1"/>
</dbReference>
<organism evidence="1 2">
    <name type="scientific">Actinophytocola glycyrrhizae</name>
    <dbReference type="NCBI Taxonomy" id="2044873"/>
    <lineage>
        <taxon>Bacteria</taxon>
        <taxon>Bacillati</taxon>
        <taxon>Actinomycetota</taxon>
        <taxon>Actinomycetes</taxon>
        <taxon>Pseudonocardiales</taxon>
        <taxon>Pseudonocardiaceae</taxon>
    </lineage>
</organism>
<dbReference type="RefSeq" id="WP_378055150.1">
    <property type="nucleotide sequence ID" value="NZ_JBHSIS010000003.1"/>
</dbReference>
<dbReference type="PANTHER" id="PTHR30037:SF4">
    <property type="entry name" value="DNA-3-METHYLADENINE GLYCOSYLASE I"/>
    <property type="match status" value="1"/>
</dbReference>
<dbReference type="InterPro" id="IPR011257">
    <property type="entry name" value="DNA_glycosylase"/>
</dbReference>
<name>A0ABV9RX02_9PSEU</name>
<dbReference type="Gene3D" id="1.10.340.30">
    <property type="entry name" value="Hypothetical protein, domain 2"/>
    <property type="match status" value="1"/>
</dbReference>
<dbReference type="InterPro" id="IPR005019">
    <property type="entry name" value="Adenine_glyco"/>
</dbReference>
<dbReference type="Proteomes" id="UP001595859">
    <property type="component" value="Unassembled WGS sequence"/>
</dbReference>
<gene>
    <name evidence="1" type="ORF">ACFPCV_06645</name>
</gene>
<evidence type="ECO:0000313" key="1">
    <source>
        <dbReference type="EMBL" id="MFC4853174.1"/>
    </source>
</evidence>
<reference evidence="2" key="1">
    <citation type="journal article" date="2019" name="Int. J. Syst. Evol. Microbiol.">
        <title>The Global Catalogue of Microorganisms (GCM) 10K type strain sequencing project: providing services to taxonomists for standard genome sequencing and annotation.</title>
        <authorList>
            <consortium name="The Broad Institute Genomics Platform"/>
            <consortium name="The Broad Institute Genome Sequencing Center for Infectious Disease"/>
            <person name="Wu L."/>
            <person name="Ma J."/>
        </authorList>
    </citation>
    <scope>NUCLEOTIDE SEQUENCE [LARGE SCALE GENOMIC DNA]</scope>
    <source>
        <strain evidence="2">ZS-22-S1</strain>
    </source>
</reference>
<dbReference type="InterPro" id="IPR052891">
    <property type="entry name" value="DNA-3mA_glycosylase"/>
</dbReference>
<keyword evidence="2" id="KW-1185">Reference proteome</keyword>
<dbReference type="Pfam" id="PF03352">
    <property type="entry name" value="Adenine_glyco"/>
    <property type="match status" value="1"/>
</dbReference>
<accession>A0ABV9RX02</accession>
<comment type="caution">
    <text evidence="1">The sequence shown here is derived from an EMBL/GenBank/DDBJ whole genome shotgun (WGS) entry which is preliminary data.</text>
</comment>
<dbReference type="InterPro" id="IPR004597">
    <property type="entry name" value="Tag"/>
</dbReference>
<dbReference type="SUPFAM" id="SSF48150">
    <property type="entry name" value="DNA-glycosylase"/>
    <property type="match status" value="1"/>
</dbReference>
<protein>
    <submittedName>
        <fullName evidence="1">DNA-3-methyladenine glycosylase I</fullName>
    </submittedName>
</protein>